<reference evidence="3" key="2">
    <citation type="submission" date="2015-06" db="UniProtKB">
        <authorList>
            <consortium name="EnsemblPlants"/>
        </authorList>
    </citation>
    <scope>IDENTIFICATION</scope>
    <source>
        <strain evidence="3">DM1-3 516 R44</strain>
    </source>
</reference>
<dbReference type="EnsemblPlants" id="PGSC0003DMT400010456">
    <property type="protein sequence ID" value="PGSC0003DMT400010456"/>
    <property type="gene ID" value="PGSC0003DMG400004084"/>
</dbReference>
<dbReference type="PRINTS" id="PR00046">
    <property type="entry name" value="SIGMA70FCT"/>
</dbReference>
<dbReference type="GO" id="GO:0003700">
    <property type="term" value="F:DNA-binding transcription factor activity"/>
    <property type="evidence" value="ECO:0007669"/>
    <property type="project" value="InterPro"/>
</dbReference>
<dbReference type="PANTHER" id="PTHR30603:SF13">
    <property type="entry name" value="RNA POLYMERASE SIGMA FACTOR SIGC"/>
    <property type="match status" value="1"/>
</dbReference>
<dbReference type="Proteomes" id="UP000011115">
    <property type="component" value="Unassembled WGS sequence"/>
</dbReference>
<dbReference type="HOGENOM" id="CLU_195328_1_0_1"/>
<evidence type="ECO:0000313" key="3">
    <source>
        <dbReference type="EnsemblPlants" id="PGSC0003DMT400010456"/>
    </source>
</evidence>
<name>M0ZY37_SOLTU</name>
<dbReference type="CDD" id="cd06171">
    <property type="entry name" value="Sigma70_r4"/>
    <property type="match status" value="1"/>
</dbReference>
<dbReference type="InterPro" id="IPR050239">
    <property type="entry name" value="Sigma-70_RNA_pol_init_factors"/>
</dbReference>
<dbReference type="PROSITE" id="PS00716">
    <property type="entry name" value="SIGMA70_2"/>
    <property type="match status" value="1"/>
</dbReference>
<evidence type="ECO:0000259" key="2">
    <source>
        <dbReference type="PROSITE" id="PS00716"/>
    </source>
</evidence>
<comment type="similarity">
    <text evidence="1">Belongs to the sigma-70 factor family.</text>
</comment>
<keyword evidence="4" id="KW-1185">Reference proteome</keyword>
<dbReference type="Pfam" id="PF04545">
    <property type="entry name" value="Sigma70_r4"/>
    <property type="match status" value="1"/>
</dbReference>
<dbReference type="SUPFAM" id="SSF88659">
    <property type="entry name" value="Sigma3 and sigma4 domains of RNA polymerase sigma factors"/>
    <property type="match status" value="1"/>
</dbReference>
<dbReference type="Gene3D" id="1.10.10.10">
    <property type="entry name" value="Winged helix-like DNA-binding domain superfamily/Winged helix DNA-binding domain"/>
    <property type="match status" value="1"/>
</dbReference>
<dbReference type="Gramene" id="PGSC0003DMT400010456">
    <property type="protein sequence ID" value="PGSC0003DMT400010456"/>
    <property type="gene ID" value="PGSC0003DMG400004084"/>
</dbReference>
<accession>M0ZY37</accession>
<organism evidence="3 4">
    <name type="scientific">Solanum tuberosum</name>
    <name type="common">Potato</name>
    <dbReference type="NCBI Taxonomy" id="4113"/>
    <lineage>
        <taxon>Eukaryota</taxon>
        <taxon>Viridiplantae</taxon>
        <taxon>Streptophyta</taxon>
        <taxon>Embryophyta</taxon>
        <taxon>Tracheophyta</taxon>
        <taxon>Spermatophyta</taxon>
        <taxon>Magnoliopsida</taxon>
        <taxon>eudicotyledons</taxon>
        <taxon>Gunneridae</taxon>
        <taxon>Pentapetalae</taxon>
        <taxon>asterids</taxon>
        <taxon>lamiids</taxon>
        <taxon>Solanales</taxon>
        <taxon>Solanaceae</taxon>
        <taxon>Solanoideae</taxon>
        <taxon>Solaneae</taxon>
        <taxon>Solanum</taxon>
    </lineage>
</organism>
<dbReference type="PaxDb" id="4113-PGSC0003DMT400010456"/>
<dbReference type="InterPro" id="IPR036388">
    <property type="entry name" value="WH-like_DNA-bd_sf"/>
</dbReference>
<evidence type="ECO:0000256" key="1">
    <source>
        <dbReference type="ARBA" id="ARBA00007788"/>
    </source>
</evidence>
<proteinExistence type="inferred from homology"/>
<dbReference type="AlphaFoldDB" id="M0ZY37"/>
<dbReference type="PANTHER" id="PTHR30603">
    <property type="entry name" value="RNA POLYMERASE SIGMA FACTOR RPO"/>
    <property type="match status" value="1"/>
</dbReference>
<feature type="domain" description="RNA polymerase sigma-70" evidence="2">
    <location>
        <begin position="29"/>
        <end position="55"/>
    </location>
</feature>
<dbReference type="InterPro" id="IPR007630">
    <property type="entry name" value="RNA_pol_sigma70_r4"/>
</dbReference>
<dbReference type="STRING" id="4113.M0ZY37"/>
<dbReference type="GO" id="GO:0006352">
    <property type="term" value="P:DNA-templated transcription initiation"/>
    <property type="evidence" value="ECO:0007669"/>
    <property type="project" value="InterPro"/>
</dbReference>
<dbReference type="InterPro" id="IPR000943">
    <property type="entry name" value="RNA_pol_sigma70"/>
</dbReference>
<protein>
    <recommendedName>
        <fullName evidence="2">RNA polymerase sigma-70 domain-containing protein</fullName>
    </recommendedName>
</protein>
<dbReference type="InterPro" id="IPR013324">
    <property type="entry name" value="RNA_pol_sigma_r3/r4-like"/>
</dbReference>
<dbReference type="InParanoid" id="M0ZY37"/>
<evidence type="ECO:0000313" key="4">
    <source>
        <dbReference type="Proteomes" id="UP000011115"/>
    </source>
</evidence>
<sequence>MYSLLESLDPKEQQVIYFRFGLETHQRKSLEEIGRLYGVSKEWIRRIERRALTKLRNADYFQHITHYSM</sequence>
<reference evidence="4" key="1">
    <citation type="journal article" date="2011" name="Nature">
        <title>Genome sequence and analysis of the tuber crop potato.</title>
        <authorList>
            <consortium name="The Potato Genome Sequencing Consortium"/>
        </authorList>
    </citation>
    <scope>NUCLEOTIDE SEQUENCE [LARGE SCALE GENOMIC DNA]</scope>
    <source>
        <strain evidence="4">cv. DM1-3 516 R44</strain>
    </source>
</reference>